<evidence type="ECO:0000313" key="4">
    <source>
        <dbReference type="Proteomes" id="UP000192746"/>
    </source>
</evidence>
<feature type="chain" id="PRO_5010997858" description="DUF4397 domain-containing protein" evidence="1">
    <location>
        <begin position="21"/>
        <end position="263"/>
    </location>
</feature>
<dbReference type="Pfam" id="PF14344">
    <property type="entry name" value="DUF4397"/>
    <property type="match status" value="1"/>
</dbReference>
<evidence type="ECO:0000259" key="2">
    <source>
        <dbReference type="Pfam" id="PF14344"/>
    </source>
</evidence>
<reference evidence="3 4" key="1">
    <citation type="submission" date="2013-04" db="EMBL/GenBank/DDBJ databases">
        <title>Zunongwangia sp. 22II14-10F7 Genome Sequencing.</title>
        <authorList>
            <person name="Lai Q."/>
            <person name="Shao Z."/>
        </authorList>
    </citation>
    <scope>NUCLEOTIDE SEQUENCE [LARGE SCALE GENOMIC DNA]</scope>
    <source>
        <strain evidence="3 4">22II14-10F7</strain>
    </source>
</reference>
<comment type="caution">
    <text evidence="3">The sequence shown here is derived from an EMBL/GenBank/DDBJ whole genome shotgun (WGS) entry which is preliminary data.</text>
</comment>
<dbReference type="OrthoDB" id="941956at2"/>
<dbReference type="RefSeq" id="WP_084842014.1">
    <property type="nucleotide sequence ID" value="NZ_ARYN01000010.1"/>
</dbReference>
<evidence type="ECO:0000313" key="3">
    <source>
        <dbReference type="EMBL" id="ORL45249.1"/>
    </source>
</evidence>
<organism evidence="3 4">
    <name type="scientific">Zunongwangia atlantica 22II14-10F7</name>
    <dbReference type="NCBI Taxonomy" id="1185767"/>
    <lineage>
        <taxon>Bacteria</taxon>
        <taxon>Pseudomonadati</taxon>
        <taxon>Bacteroidota</taxon>
        <taxon>Flavobacteriia</taxon>
        <taxon>Flavobacteriales</taxon>
        <taxon>Flavobacteriaceae</taxon>
        <taxon>Zunongwangia</taxon>
    </lineage>
</organism>
<keyword evidence="4" id="KW-1185">Reference proteome</keyword>
<keyword evidence="1" id="KW-0732">Signal</keyword>
<sequence length="263" mass="29135">MRKTSARFLVIAFLASLVLGCEENAIPEVTEPVAGEMSYVKFFFHAEDAPDAGFFLNDEKITAANSSSEDEEQALDYTSVYPSNAYAVIPSGSGDLQVRTLDDQDLASTSITTEAQNYYSAYLVGIADNYEIAFIEDNLPEPNHDLIYWRFVNTMANIPFSVDVYAIRAAVPETENSPAEDAQVISLGQGITYMSAGDYTELEPGSYTFKVFPSGTDYDPEESESFIQHGLTLASLGRVYTTQIRGTYSEDPSSSHIDYWRDR</sequence>
<dbReference type="AlphaFoldDB" id="A0A1Y1T2J4"/>
<gene>
    <name evidence="3" type="ORF">IIF7_12377</name>
</gene>
<evidence type="ECO:0000256" key="1">
    <source>
        <dbReference type="SAM" id="SignalP"/>
    </source>
</evidence>
<feature type="signal peptide" evidence="1">
    <location>
        <begin position="1"/>
        <end position="20"/>
    </location>
</feature>
<dbReference type="STRING" id="1185767.IIF7_12377"/>
<dbReference type="Proteomes" id="UP000192746">
    <property type="component" value="Unassembled WGS sequence"/>
</dbReference>
<dbReference type="PROSITE" id="PS51257">
    <property type="entry name" value="PROKAR_LIPOPROTEIN"/>
    <property type="match status" value="1"/>
</dbReference>
<proteinExistence type="predicted"/>
<dbReference type="InterPro" id="IPR025510">
    <property type="entry name" value="DUF4397"/>
</dbReference>
<name>A0A1Y1T2J4_9FLAO</name>
<feature type="domain" description="DUF4397" evidence="2">
    <location>
        <begin position="39"/>
        <end position="165"/>
    </location>
</feature>
<dbReference type="EMBL" id="ARYN01000010">
    <property type="protein sequence ID" value="ORL45249.1"/>
    <property type="molecule type" value="Genomic_DNA"/>
</dbReference>
<accession>A0A1Y1T2J4</accession>
<protein>
    <recommendedName>
        <fullName evidence="2">DUF4397 domain-containing protein</fullName>
    </recommendedName>
</protein>